<evidence type="ECO:0000256" key="2">
    <source>
        <dbReference type="SAM" id="SignalP"/>
    </source>
</evidence>
<dbReference type="EMBL" id="QKKF02018530">
    <property type="protein sequence ID" value="RZF40316.1"/>
    <property type="molecule type" value="Genomic_DNA"/>
</dbReference>
<reference evidence="3 4" key="1">
    <citation type="journal article" date="2017" name="Gigascience">
        <title>Genome sequence of the small brown planthopper, Laodelphax striatellus.</title>
        <authorList>
            <person name="Zhu J."/>
            <person name="Jiang F."/>
            <person name="Wang X."/>
            <person name="Yang P."/>
            <person name="Bao Y."/>
            <person name="Zhao W."/>
            <person name="Wang W."/>
            <person name="Lu H."/>
            <person name="Wang Q."/>
            <person name="Cui N."/>
            <person name="Li J."/>
            <person name="Chen X."/>
            <person name="Luo L."/>
            <person name="Yu J."/>
            <person name="Kang L."/>
            <person name="Cui F."/>
        </authorList>
    </citation>
    <scope>NUCLEOTIDE SEQUENCE [LARGE SCALE GENOMIC DNA]</scope>
    <source>
        <strain evidence="3">Lst14</strain>
    </source>
</reference>
<feature type="region of interest" description="Disordered" evidence="1">
    <location>
        <begin position="155"/>
        <end position="177"/>
    </location>
</feature>
<dbReference type="Proteomes" id="UP000291343">
    <property type="component" value="Unassembled WGS sequence"/>
</dbReference>
<evidence type="ECO:0000313" key="4">
    <source>
        <dbReference type="Proteomes" id="UP000291343"/>
    </source>
</evidence>
<comment type="caution">
    <text evidence="3">The sequence shown here is derived from an EMBL/GenBank/DDBJ whole genome shotgun (WGS) entry which is preliminary data.</text>
</comment>
<dbReference type="InParanoid" id="A0A482X3W9"/>
<evidence type="ECO:0000313" key="3">
    <source>
        <dbReference type="EMBL" id="RZF40316.1"/>
    </source>
</evidence>
<keyword evidence="2" id="KW-0732">Signal</keyword>
<sequence>MTEAFTCSTLSIILMIIFANKCQGLESENTANSEAENYGISLDDKGEEMLPKADPLSMLEHGMNLAGKGIGLLTSQGIFAQMIGSLTSAVKRNRDDKPDVKRDRIDMTGPVSGILDQLLRILRLDSNSKLQAVALNAVVFIAQMIDNSLAINSGKIGKDRTNARTDSKEQQTPDGSPLRWVLEDMPQDVKEDLMLSRQQNLPEQIMSTLEENPSVGNCIRHLVCRLSPIIWGMQKATNNLFLNKESTTDDREDEIHGNNLNSNQEEKKTPLQLMFSKMPTVDQYTEHMKYCQSSLPPCTSKR</sequence>
<feature type="compositionally biased region" description="Basic and acidic residues" evidence="1">
    <location>
        <begin position="156"/>
        <end position="171"/>
    </location>
</feature>
<proteinExistence type="predicted"/>
<dbReference type="OrthoDB" id="6575720at2759"/>
<organism evidence="3 4">
    <name type="scientific">Laodelphax striatellus</name>
    <name type="common">Small brown planthopper</name>
    <name type="synonym">Delphax striatella</name>
    <dbReference type="NCBI Taxonomy" id="195883"/>
    <lineage>
        <taxon>Eukaryota</taxon>
        <taxon>Metazoa</taxon>
        <taxon>Ecdysozoa</taxon>
        <taxon>Arthropoda</taxon>
        <taxon>Hexapoda</taxon>
        <taxon>Insecta</taxon>
        <taxon>Pterygota</taxon>
        <taxon>Neoptera</taxon>
        <taxon>Paraneoptera</taxon>
        <taxon>Hemiptera</taxon>
        <taxon>Auchenorrhyncha</taxon>
        <taxon>Fulgoroidea</taxon>
        <taxon>Delphacidae</taxon>
        <taxon>Criomorphinae</taxon>
        <taxon>Laodelphax</taxon>
    </lineage>
</organism>
<keyword evidence="4" id="KW-1185">Reference proteome</keyword>
<feature type="signal peptide" evidence="2">
    <location>
        <begin position="1"/>
        <end position="24"/>
    </location>
</feature>
<evidence type="ECO:0000256" key="1">
    <source>
        <dbReference type="SAM" id="MobiDB-lite"/>
    </source>
</evidence>
<protein>
    <submittedName>
        <fullName evidence="3">Uncharacterized protein</fullName>
    </submittedName>
</protein>
<name>A0A482X3W9_LAOST</name>
<dbReference type="AlphaFoldDB" id="A0A482X3W9"/>
<feature type="chain" id="PRO_5019796613" evidence="2">
    <location>
        <begin position="25"/>
        <end position="302"/>
    </location>
</feature>
<gene>
    <name evidence="3" type="ORF">LSTR_LSTR006925</name>
</gene>
<accession>A0A482X3W9</accession>